<keyword evidence="1" id="KW-1133">Transmembrane helix</keyword>
<keyword evidence="1" id="KW-0812">Transmembrane</keyword>
<feature type="transmembrane region" description="Helical" evidence="1">
    <location>
        <begin position="164"/>
        <end position="183"/>
    </location>
</feature>
<organism evidence="2">
    <name type="scientific">Encyrtus eulecaniumiae</name>
    <dbReference type="NCBI Taxonomy" id="1914888"/>
    <lineage>
        <taxon>Eukaryota</taxon>
        <taxon>Metazoa</taxon>
        <taxon>Ecdysozoa</taxon>
        <taxon>Arthropoda</taxon>
        <taxon>Hexapoda</taxon>
        <taxon>Insecta</taxon>
        <taxon>Pterygota</taxon>
        <taxon>Neoptera</taxon>
        <taxon>Endopterygota</taxon>
        <taxon>Hymenoptera</taxon>
        <taxon>Apocrita</taxon>
        <taxon>Proctotrupomorpha</taxon>
        <taxon>Chalcidoidea</taxon>
        <taxon>Encyrtidae</taxon>
        <taxon>Encyrtinae</taxon>
        <taxon>Encyrtus</taxon>
    </lineage>
</organism>
<feature type="transmembrane region" description="Helical" evidence="1">
    <location>
        <begin position="63"/>
        <end position="83"/>
    </location>
</feature>
<evidence type="ECO:0000256" key="1">
    <source>
        <dbReference type="SAM" id="Phobius"/>
    </source>
</evidence>
<evidence type="ECO:0000313" key="2">
    <source>
        <dbReference type="EMBL" id="QGA74498.1"/>
    </source>
</evidence>
<proteinExistence type="predicted"/>
<keyword evidence="2" id="KW-0496">Mitochondrion</keyword>
<geneLocation type="mitochondrion" evidence="2"/>
<feature type="transmembrane region" description="Helical" evidence="1">
    <location>
        <begin position="35"/>
        <end position="51"/>
    </location>
</feature>
<keyword evidence="1" id="KW-0472">Membrane</keyword>
<feature type="transmembrane region" description="Helical" evidence="1">
    <location>
        <begin position="103"/>
        <end position="121"/>
    </location>
</feature>
<accession>A0A7S5FJZ3</accession>
<dbReference type="AlphaFoldDB" id="A0A7S5FJZ3"/>
<gene>
    <name evidence="2" type="primary">ND6</name>
</gene>
<dbReference type="EMBL" id="MK189130">
    <property type="protein sequence ID" value="QGA74498.1"/>
    <property type="molecule type" value="Genomic_DNA"/>
</dbReference>
<feature type="transmembrane region" description="Helical" evidence="1">
    <location>
        <begin position="9"/>
        <end position="29"/>
    </location>
</feature>
<protein>
    <submittedName>
        <fullName evidence="2">NADH dehydrogenase subunit 6</fullName>
    </submittedName>
</protein>
<name>A0A7S5FJZ3_9HYME</name>
<reference evidence="2" key="1">
    <citation type="submission" date="2018-11" db="EMBL/GenBank/DDBJ databases">
        <authorList>
            <person name="Xiong M."/>
            <person name="Zhang Y.-Z."/>
        </authorList>
    </citation>
    <scope>NUCLEOTIDE SEQUENCE</scope>
    <source>
        <strain evidence="2">E7-050C</strain>
    </source>
</reference>
<sequence length="193" mass="22944">MIMKTSMNLILMFIITFSCTALLMTNSLIYTNNKTTNPMIMGMFLMMFTMFSSMKLSQNSNQIWISLFSFLIMIGGMMILFLYFTSFISNVINEINMNFLNLYMPKILMSIMISALLYFNLMKFTWWTNNYTEIMNNYNLNKFNMMNFNSLITYMYMYNKNYSLIMVLIYLLSALTLIVKMIIKKKTTLRKIN</sequence>
<dbReference type="PROSITE" id="PS51257">
    <property type="entry name" value="PROKAR_LIPOPROTEIN"/>
    <property type="match status" value="1"/>
</dbReference>